<feature type="region of interest" description="Disordered" evidence="1">
    <location>
        <begin position="1"/>
        <end position="23"/>
    </location>
</feature>
<feature type="compositionally biased region" description="Basic and acidic residues" evidence="1">
    <location>
        <begin position="1"/>
        <end position="15"/>
    </location>
</feature>
<name>A0A9Q3GU16_9BASI</name>
<protein>
    <submittedName>
        <fullName evidence="2">Uncharacterized protein</fullName>
    </submittedName>
</protein>
<evidence type="ECO:0000313" key="2">
    <source>
        <dbReference type="EMBL" id="MBW0480188.1"/>
    </source>
</evidence>
<feature type="region of interest" description="Disordered" evidence="1">
    <location>
        <begin position="149"/>
        <end position="187"/>
    </location>
</feature>
<reference evidence="2" key="1">
    <citation type="submission" date="2021-03" db="EMBL/GenBank/DDBJ databases">
        <title>Draft genome sequence of rust myrtle Austropuccinia psidii MF-1, a brazilian biotype.</title>
        <authorList>
            <person name="Quecine M.C."/>
            <person name="Pachon D.M.R."/>
            <person name="Bonatelli M.L."/>
            <person name="Correr F.H."/>
            <person name="Franceschini L.M."/>
            <person name="Leite T.F."/>
            <person name="Margarido G.R.A."/>
            <person name="Almeida C.A."/>
            <person name="Ferrarezi J.A."/>
            <person name="Labate C.A."/>
        </authorList>
    </citation>
    <scope>NUCLEOTIDE SEQUENCE</scope>
    <source>
        <strain evidence="2">MF-1</strain>
    </source>
</reference>
<dbReference type="AlphaFoldDB" id="A0A9Q3GU16"/>
<comment type="caution">
    <text evidence="2">The sequence shown here is derived from an EMBL/GenBank/DDBJ whole genome shotgun (WGS) entry which is preliminary data.</text>
</comment>
<dbReference type="Proteomes" id="UP000765509">
    <property type="component" value="Unassembled WGS sequence"/>
</dbReference>
<keyword evidence="3" id="KW-1185">Reference proteome</keyword>
<dbReference type="EMBL" id="AVOT02005872">
    <property type="protein sequence ID" value="MBW0480188.1"/>
    <property type="molecule type" value="Genomic_DNA"/>
</dbReference>
<sequence length="299" mass="33489">MKELPSGNRRREPKQADGNNSGQLALSPQVFICPPPLLGHHLMVTSLLDHSEVILQPMKDGKGKRTFELGPIVTMSSHHWIKMPKTKPIKSPTTRHFCSSYTLQANSVGTKSRPKWDPIVGGLIPWQAATIPFLILTFDSSELTLPPFVEPSQLNEPAIPGPSQFSEPQVPSHEDALTSRHPDDSSRLKEHCQSQIPMFSSSQHWLFSFTVFLQGNIGNIFSRDIQEAVPKQVVKCQCSVNPTWQPHSFPYSLDSSIPLFQSYIMGKSFNTVHFPVWRGIHSIRQSIPLPVFNTDQLPA</sequence>
<proteinExistence type="predicted"/>
<evidence type="ECO:0000256" key="1">
    <source>
        <dbReference type="SAM" id="MobiDB-lite"/>
    </source>
</evidence>
<evidence type="ECO:0000313" key="3">
    <source>
        <dbReference type="Proteomes" id="UP000765509"/>
    </source>
</evidence>
<gene>
    <name evidence="2" type="ORF">O181_019903</name>
</gene>
<organism evidence="2 3">
    <name type="scientific">Austropuccinia psidii MF-1</name>
    <dbReference type="NCBI Taxonomy" id="1389203"/>
    <lineage>
        <taxon>Eukaryota</taxon>
        <taxon>Fungi</taxon>
        <taxon>Dikarya</taxon>
        <taxon>Basidiomycota</taxon>
        <taxon>Pucciniomycotina</taxon>
        <taxon>Pucciniomycetes</taxon>
        <taxon>Pucciniales</taxon>
        <taxon>Sphaerophragmiaceae</taxon>
        <taxon>Austropuccinia</taxon>
    </lineage>
</organism>
<accession>A0A9Q3GU16</accession>
<feature type="compositionally biased region" description="Basic and acidic residues" evidence="1">
    <location>
        <begin position="172"/>
        <end position="187"/>
    </location>
</feature>